<feature type="region of interest" description="Disordered" evidence="11">
    <location>
        <begin position="971"/>
        <end position="998"/>
    </location>
</feature>
<dbReference type="Proteomes" id="UP001239994">
    <property type="component" value="Unassembled WGS sequence"/>
</dbReference>
<keyword evidence="7" id="KW-0694">RNA-binding</keyword>
<evidence type="ECO:0000256" key="6">
    <source>
        <dbReference type="ARBA" id="ARBA00022553"/>
    </source>
</evidence>
<dbReference type="GO" id="GO:0043489">
    <property type="term" value="P:RNA stabilization"/>
    <property type="evidence" value="ECO:0007669"/>
    <property type="project" value="UniProtKB-ARBA"/>
</dbReference>
<dbReference type="Pfam" id="PF04410">
    <property type="entry name" value="Gar1"/>
    <property type="match status" value="1"/>
</dbReference>
<dbReference type="GO" id="GO:0005634">
    <property type="term" value="C:nucleus"/>
    <property type="evidence" value="ECO:0007669"/>
    <property type="project" value="UniProtKB-SubCell"/>
</dbReference>
<evidence type="ECO:0000256" key="1">
    <source>
        <dbReference type="ARBA" id="ARBA00004123"/>
    </source>
</evidence>
<dbReference type="SUPFAM" id="SSF50447">
    <property type="entry name" value="Translation proteins"/>
    <property type="match status" value="1"/>
</dbReference>
<feature type="compositionally biased region" description="Basic and acidic residues" evidence="11">
    <location>
        <begin position="719"/>
        <end position="729"/>
    </location>
</feature>
<dbReference type="GO" id="GO:0006364">
    <property type="term" value="P:rRNA processing"/>
    <property type="evidence" value="ECO:0007669"/>
    <property type="project" value="UniProtKB-KW"/>
</dbReference>
<evidence type="ECO:0000256" key="5">
    <source>
        <dbReference type="ARBA" id="ARBA00022552"/>
    </source>
</evidence>
<evidence type="ECO:0000256" key="9">
    <source>
        <dbReference type="ARBA" id="ARBA00057529"/>
    </source>
</evidence>
<dbReference type="GO" id="GO:0005732">
    <property type="term" value="C:sno(s)RNA-containing ribonucleoprotein complex"/>
    <property type="evidence" value="ECO:0007669"/>
    <property type="project" value="InterPro"/>
</dbReference>
<keyword evidence="13" id="KW-1185">Reference proteome</keyword>
<evidence type="ECO:0000256" key="10">
    <source>
        <dbReference type="ARBA" id="ARBA00063185"/>
    </source>
</evidence>
<keyword evidence="4" id="KW-0690">Ribosome biogenesis</keyword>
<dbReference type="GO" id="GO:0001522">
    <property type="term" value="P:pseudouridine synthesis"/>
    <property type="evidence" value="ECO:0007669"/>
    <property type="project" value="InterPro"/>
</dbReference>
<evidence type="ECO:0000256" key="11">
    <source>
        <dbReference type="SAM" id="MobiDB-lite"/>
    </source>
</evidence>
<dbReference type="Gene3D" id="2.40.10.230">
    <property type="entry name" value="Probable tRNA pseudouridine synthase domain"/>
    <property type="match status" value="1"/>
</dbReference>
<evidence type="ECO:0000256" key="8">
    <source>
        <dbReference type="ARBA" id="ARBA00023242"/>
    </source>
</evidence>
<dbReference type="EMBL" id="JAROKS010000021">
    <property type="protein sequence ID" value="KAK1790388.1"/>
    <property type="molecule type" value="Genomic_DNA"/>
</dbReference>
<feature type="compositionally biased region" description="Basic and acidic residues" evidence="11">
    <location>
        <begin position="807"/>
        <end position="817"/>
    </location>
</feature>
<feature type="compositionally biased region" description="Basic and acidic residues" evidence="11">
    <location>
        <begin position="939"/>
        <end position="949"/>
    </location>
</feature>
<dbReference type="PANTHER" id="PTHR31633:SF1">
    <property type="entry name" value="H_ACA RIBONUCLEOPROTEIN COMPLEX NON-CORE SUBUNIT NAF1"/>
    <property type="match status" value="1"/>
</dbReference>
<comment type="subcellular location">
    <subcellularLocation>
        <location evidence="1">Nucleus</location>
    </subcellularLocation>
</comment>
<evidence type="ECO:0000256" key="4">
    <source>
        <dbReference type="ARBA" id="ARBA00022517"/>
    </source>
</evidence>
<comment type="function">
    <text evidence="9">RNA-binding protein required for the maturation of box H/ACA snoRNPs complex and ribosome biogenesis. During assembly of the H/ACA snoRNPs complex, it associates with the complex and disappears during maturation of the complex and is replaced by NOLA1/GAR1 to yield mature H/ACA snoRNPs complex. Probably competes with NOLA1/GAR1 for binding with DKC1/NOLA4.</text>
</comment>
<feature type="region of interest" description="Disordered" evidence="11">
    <location>
        <begin position="1052"/>
        <end position="1114"/>
    </location>
</feature>
<dbReference type="InterPro" id="IPR027417">
    <property type="entry name" value="P-loop_NTPase"/>
</dbReference>
<evidence type="ECO:0000313" key="13">
    <source>
        <dbReference type="Proteomes" id="UP001239994"/>
    </source>
</evidence>
<feature type="compositionally biased region" description="Basic and acidic residues" evidence="11">
    <location>
        <begin position="983"/>
        <end position="993"/>
    </location>
</feature>
<keyword evidence="5" id="KW-0698">rRNA processing</keyword>
<dbReference type="FunFam" id="2.40.10.230:FF:000002">
    <property type="entry name" value="H/ACA ribonucleoprotein complex non-core subunit NAF1"/>
    <property type="match status" value="1"/>
</dbReference>
<evidence type="ECO:0000313" key="12">
    <source>
        <dbReference type="EMBL" id="KAK1790388.1"/>
    </source>
</evidence>
<organism evidence="12 13">
    <name type="scientific">Electrophorus voltai</name>
    <dbReference type="NCBI Taxonomy" id="2609070"/>
    <lineage>
        <taxon>Eukaryota</taxon>
        <taxon>Metazoa</taxon>
        <taxon>Chordata</taxon>
        <taxon>Craniata</taxon>
        <taxon>Vertebrata</taxon>
        <taxon>Euteleostomi</taxon>
        <taxon>Actinopterygii</taxon>
        <taxon>Neopterygii</taxon>
        <taxon>Teleostei</taxon>
        <taxon>Ostariophysi</taxon>
        <taxon>Gymnotiformes</taxon>
        <taxon>Gymnotoidei</taxon>
        <taxon>Gymnotidae</taxon>
        <taxon>Electrophorus</taxon>
    </lineage>
</organism>
<dbReference type="PANTHER" id="PTHR31633">
    <property type="entry name" value="H/ACA RIBONUCLEOPROTEIN COMPLEX NON-CORE SUBUNIT NAF1"/>
    <property type="match status" value="1"/>
</dbReference>
<comment type="subunit">
    <text evidence="10">During assembly of the complex, component of the small nucleolar ribonucleoprotein particles containing H/ACA-type snoRNAs (H/ACA snoRNPs) which contains NOLA2/NHP2, NOLA3/NOP10, NAF1 and DKC1/NOLA4. Interacts directly with DKC1/NOLA4.</text>
</comment>
<feature type="compositionally biased region" description="Basic and acidic residues" evidence="11">
    <location>
        <begin position="851"/>
        <end position="861"/>
    </location>
</feature>
<keyword evidence="8" id="KW-0539">Nucleus</keyword>
<gene>
    <name evidence="12" type="ORF">P4O66_014288</name>
</gene>
<feature type="compositionally biased region" description="Basic and acidic residues" evidence="11">
    <location>
        <begin position="763"/>
        <end position="773"/>
    </location>
</feature>
<feature type="non-terminal residue" evidence="12">
    <location>
        <position position="1386"/>
    </location>
</feature>
<feature type="region of interest" description="Disordered" evidence="11">
    <location>
        <begin position="1346"/>
        <end position="1386"/>
    </location>
</feature>
<proteinExistence type="inferred from homology"/>
<comment type="caution">
    <text evidence="12">The sequence shown here is derived from an EMBL/GenBank/DDBJ whole genome shotgun (WGS) entry which is preliminary data.</text>
</comment>
<evidence type="ECO:0000256" key="2">
    <source>
        <dbReference type="ARBA" id="ARBA00009801"/>
    </source>
</evidence>
<feature type="compositionally biased region" description="Acidic residues" evidence="11">
    <location>
        <begin position="1055"/>
        <end position="1064"/>
    </location>
</feature>
<evidence type="ECO:0000256" key="3">
    <source>
        <dbReference type="ARBA" id="ARBA00021438"/>
    </source>
</evidence>
<feature type="region of interest" description="Disordered" evidence="11">
    <location>
        <begin position="706"/>
        <end position="955"/>
    </location>
</feature>
<keyword evidence="6" id="KW-0597">Phosphoprotein</keyword>
<dbReference type="GO" id="GO:0000493">
    <property type="term" value="P:box H/ACA snoRNP assembly"/>
    <property type="evidence" value="ECO:0007669"/>
    <property type="project" value="InterPro"/>
</dbReference>
<dbReference type="InterPro" id="IPR040309">
    <property type="entry name" value="Naf1"/>
</dbReference>
<feature type="compositionally biased region" description="Polar residues" evidence="11">
    <location>
        <begin position="1284"/>
        <end position="1294"/>
    </location>
</feature>
<comment type="similarity">
    <text evidence="2">Belongs to the NAF1 family.</text>
</comment>
<dbReference type="SUPFAM" id="SSF52540">
    <property type="entry name" value="P-loop containing nucleoside triphosphate hydrolases"/>
    <property type="match status" value="1"/>
</dbReference>
<evidence type="ECO:0000256" key="7">
    <source>
        <dbReference type="ARBA" id="ARBA00022884"/>
    </source>
</evidence>
<feature type="compositionally biased region" description="Basic and acidic residues" evidence="11">
    <location>
        <begin position="895"/>
        <end position="905"/>
    </location>
</feature>
<dbReference type="InterPro" id="IPR007504">
    <property type="entry name" value="H/ACA_rnp_Gar1/Naf1"/>
</dbReference>
<dbReference type="InterPro" id="IPR009000">
    <property type="entry name" value="Transl_B-barrel_sf"/>
</dbReference>
<feature type="region of interest" description="Disordered" evidence="11">
    <location>
        <begin position="1230"/>
        <end position="1320"/>
    </location>
</feature>
<reference evidence="12" key="1">
    <citation type="submission" date="2023-03" db="EMBL/GenBank/DDBJ databases">
        <title>Electrophorus voltai genome.</title>
        <authorList>
            <person name="Bian C."/>
        </authorList>
    </citation>
    <scope>NUCLEOTIDE SEQUENCE</scope>
    <source>
        <strain evidence="12">CB-2022</strain>
        <tissue evidence="12">Muscle</tissue>
    </source>
</reference>
<dbReference type="GO" id="GO:0003723">
    <property type="term" value="F:RNA binding"/>
    <property type="evidence" value="ECO:0007669"/>
    <property type="project" value="UniProtKB-KW"/>
</dbReference>
<name>A0AAD8Z2M2_9TELE</name>
<feature type="compositionally biased region" description="Low complexity" evidence="11">
    <location>
        <begin position="1065"/>
        <end position="1080"/>
    </location>
</feature>
<protein>
    <recommendedName>
        <fullName evidence="3">H/ACA ribonucleoprotein complex non-core subunit NAF1</fullName>
    </recommendedName>
</protein>
<accession>A0AAD8Z2M2</accession>
<sequence length="1386" mass="153335">MPKTPKVKAEGCSTGSRAVRILQRPAGTRAPGKERLEKHHCFTRFQNSSPSGKERLEKHHCFSCFQNSSPSGYWELQCHESHIQALNRVFVPSRQTTEALELFSAFVFPVVHMEKCKQPDDPGLQCICNIDKREPERPILLLSGERGCGKSTLVAQWLHEFCQQNSKIPVIPHFCGIGRASKDVRSMLRRCTAELRKVFYDELPEWVEGLEERVEARPLHGEHSIISKLLQVKELRWLPAALPSHCKLILTTTTTDLTYKNLVRRSEVQVVTWPGPSDPCIQPNILRHHLALPCKDLPALLLQGIMGKKLSHLPVVLAILVSELRTCGMQREEEEEGELMVEYLEVDSVPELWVKVIRRWVKDYGRPSVDPDPVPKGPGPNTVASMQVSSFPPLELRGWGWDTLCLIHFSRSGLSEAEILALLGYLGHSGPCWVQALEWSRLPLRPTEAPRAWERKLEELPWHLQRTGAFQELHRVLTHPAAMGFLSSSWRQYPQLRLDVVGYWTLLSQRGYDPVSSLQRLHVLNALDSAVLCSSVPPMVDSKDMSIAKVETHTGCGLPSFGIVGKLALFSSHVLLSLGKSKEAENILLLAETAIQQAEQPDGAGGRALREVRHAQAELQLHLHQLQKAEAYCSKGPEMARLLPAAVPDRAEDVSCRTPSVCAKQRLGSRTRRLSCPSPCSGGSPPHCTRLLEVDDTADKLYHEHNKLVEPESNSSTSEKSELQSRDTEADPGTVKVASRTSEVMETGLCEQDGDQHSGSLHGKSELRSRDAEADPGTVKVASRTSEVMETGLCEQDGDQHSGSLHGKSELRSRDAEADPGTVKVASRTSEVMETGLCEQDGDQHSGSLHGKSELRSRDAEADPGTVKVASRTSEVMETGLCEQDGDQHSGSLHGKSELRSRDAEADPGTVKVASRTSEVMETGLCEQDGDQHSGSLHGKSELRSRDAEADPGTVKVASRTSEVMEMGLCEQDGDQHSGSLHGKSELRSRDAEADPGTVKVASWTSEVMETGLCEQDGDQHSGSLHGTVHQEAVIPLCGDGGSLALLSMQYRDDSSDDPSDSDSDSSSSSTSSSSSSSLSGPTNEPDQDGDQEDGHTSGKKLPPVRTQDELLIEDLPPVENLTITLPEETEVEAVGIISSIIDQLVIVESKKDSPPLNEDSVLFNKDHLAIGRVFEVFGPVCQPYYVLRFNSQEEIEQKNLHLREMVFFAPKLRDFTDYIFVEKIKQTRGSDASWKNDQEPPPEALDFSDDEQERLAKQKLKEQKRHHQQSLEDSDSESEPSSVAQQRPPSSQKPLRRKPRQGRNFPRDQSAYHNPHAGFHSNYHTIPHFLPHGPAHFPPDCMFPPPGPYQPPFQGPGYSPYPRPPPPPMGMVPWPPGPYPDPMFH</sequence>
<dbReference type="InterPro" id="IPR038664">
    <property type="entry name" value="Gar1/Naf1_Cbf5-bd_sf"/>
</dbReference>